<dbReference type="AlphaFoldDB" id="G4D0H2"/>
<evidence type="ECO:0000313" key="7">
    <source>
        <dbReference type="EMBL" id="EGY77241.1"/>
    </source>
</evidence>
<accession>G4D0H2</accession>
<dbReference type="InterPro" id="IPR035952">
    <property type="entry name" value="Rhomboid-like_sf"/>
</dbReference>
<evidence type="ECO:0000259" key="6">
    <source>
        <dbReference type="Pfam" id="PF01694"/>
    </source>
</evidence>
<feature type="transmembrane region" description="Helical" evidence="5">
    <location>
        <begin position="195"/>
        <end position="213"/>
    </location>
</feature>
<keyword evidence="8" id="KW-1185">Reference proteome</keyword>
<evidence type="ECO:0000256" key="4">
    <source>
        <dbReference type="ARBA" id="ARBA00023136"/>
    </source>
</evidence>
<sequence>MPDRWSEHPVRPAPALCPASLALAVVTVLVTIAARFTPLSSMLASGAVKAYDFQIWRPLVFSLTTSSIFGAVLSGLLLVLIGHQIEPMTGSVQFAFLYLLCGVGGSTAISLAGASYCFEGSLCGLFGLMAASAVVKYVQKQDVRADVVLLTMFIIWAIVIGSYTWIADIGAVVVGAVSGWAWLQTRWSSHRRQLGAGLAILAVCLAALVVTWVV</sequence>
<dbReference type="Pfam" id="PF01694">
    <property type="entry name" value="Rhomboid"/>
    <property type="match status" value="1"/>
</dbReference>
<keyword evidence="4 5" id="KW-0472">Membrane</keyword>
<reference evidence="7 8" key="1">
    <citation type="submission" date="2011-06" db="EMBL/GenBank/DDBJ databases">
        <authorList>
            <person name="Muzny D."/>
            <person name="Qin X."/>
            <person name="Deng J."/>
            <person name="Jiang H."/>
            <person name="Liu Y."/>
            <person name="Qu J."/>
            <person name="Song X.-Z."/>
            <person name="Zhang L."/>
            <person name="Thornton R."/>
            <person name="Coyle M."/>
            <person name="Francisco L."/>
            <person name="Jackson L."/>
            <person name="Javaid M."/>
            <person name="Korchina V."/>
            <person name="Kovar C."/>
            <person name="Mata R."/>
            <person name="Mathew T."/>
            <person name="Ngo R."/>
            <person name="Nguyen L."/>
            <person name="Nguyen N."/>
            <person name="Okwuonu G."/>
            <person name="Ongeri F."/>
            <person name="Pham C."/>
            <person name="Simmons D."/>
            <person name="Wilczek-Boney K."/>
            <person name="Hale W."/>
            <person name="Jakkamsetti A."/>
            <person name="Pham P."/>
            <person name="Ruth R."/>
            <person name="San Lucas F."/>
            <person name="Warren J."/>
            <person name="Zhang J."/>
            <person name="Zhao Z."/>
            <person name="Zhou C."/>
            <person name="Zhu D."/>
            <person name="Lee S."/>
            <person name="Bess C."/>
            <person name="Blankenburg K."/>
            <person name="Forbes L."/>
            <person name="Fu Q."/>
            <person name="Gubbala S."/>
            <person name="Hirani K."/>
            <person name="Jayaseelan J.C."/>
            <person name="Lara F."/>
            <person name="Munidasa M."/>
            <person name="Palculict T."/>
            <person name="Patil S."/>
            <person name="Pu L.-L."/>
            <person name="Saada N."/>
            <person name="Tang L."/>
            <person name="Weissenberger G."/>
            <person name="Zhu Y."/>
            <person name="Hemphill L."/>
            <person name="Shang Y."/>
            <person name="Youmans B."/>
            <person name="Ayvaz T."/>
            <person name="Ross M."/>
            <person name="Santibanez J."/>
            <person name="Aqrawi P."/>
            <person name="Gross S."/>
            <person name="Joshi V."/>
            <person name="Fowler G."/>
            <person name="Nazareth L."/>
            <person name="Reid J."/>
            <person name="Worley K."/>
            <person name="Petrosino J."/>
            <person name="Highlander S."/>
            <person name="Gibbs R."/>
        </authorList>
    </citation>
    <scope>NUCLEOTIDE SEQUENCE [LARGE SCALE GENOMIC DNA]</scope>
    <source>
        <strain evidence="7 8">ATCC 25577</strain>
    </source>
</reference>
<keyword evidence="2 5" id="KW-0812">Transmembrane</keyword>
<name>G4D0H2_9ACTN</name>
<proteinExistence type="predicted"/>
<evidence type="ECO:0000256" key="5">
    <source>
        <dbReference type="SAM" id="Phobius"/>
    </source>
</evidence>
<evidence type="ECO:0000256" key="1">
    <source>
        <dbReference type="ARBA" id="ARBA00004141"/>
    </source>
</evidence>
<dbReference type="SUPFAM" id="SSF144091">
    <property type="entry name" value="Rhomboid-like"/>
    <property type="match status" value="1"/>
</dbReference>
<organism evidence="7 8">
    <name type="scientific">Cutibacterium avidum ATCC 25577</name>
    <dbReference type="NCBI Taxonomy" id="997355"/>
    <lineage>
        <taxon>Bacteria</taxon>
        <taxon>Bacillati</taxon>
        <taxon>Actinomycetota</taxon>
        <taxon>Actinomycetes</taxon>
        <taxon>Propionibacteriales</taxon>
        <taxon>Propionibacteriaceae</taxon>
        <taxon>Cutibacterium</taxon>
    </lineage>
</organism>
<dbReference type="HOGENOM" id="CLU_1414058_0_0_11"/>
<protein>
    <recommendedName>
        <fullName evidence="6">Peptidase S54 rhomboid domain-containing protein</fullName>
    </recommendedName>
</protein>
<dbReference type="InterPro" id="IPR022764">
    <property type="entry name" value="Peptidase_S54_rhomboid_dom"/>
</dbReference>
<feature type="transmembrane region" description="Helical" evidence="5">
    <location>
        <begin position="60"/>
        <end position="82"/>
    </location>
</feature>
<dbReference type="EMBL" id="AGBA01000015">
    <property type="protein sequence ID" value="EGY77241.1"/>
    <property type="molecule type" value="Genomic_DNA"/>
</dbReference>
<comment type="subcellular location">
    <subcellularLocation>
        <location evidence="1">Membrane</location>
        <topology evidence="1">Multi-pass membrane protein</topology>
    </subcellularLocation>
</comment>
<dbReference type="Proteomes" id="UP000005332">
    <property type="component" value="Unassembled WGS sequence"/>
</dbReference>
<evidence type="ECO:0000313" key="8">
    <source>
        <dbReference type="Proteomes" id="UP000005332"/>
    </source>
</evidence>
<dbReference type="GO" id="GO:0004252">
    <property type="term" value="F:serine-type endopeptidase activity"/>
    <property type="evidence" value="ECO:0007669"/>
    <property type="project" value="InterPro"/>
</dbReference>
<comment type="caution">
    <text evidence="7">The sequence shown here is derived from an EMBL/GenBank/DDBJ whole genome shotgun (WGS) entry which is preliminary data.</text>
</comment>
<feature type="transmembrane region" description="Helical" evidence="5">
    <location>
        <begin position="94"/>
        <end position="112"/>
    </location>
</feature>
<evidence type="ECO:0000256" key="3">
    <source>
        <dbReference type="ARBA" id="ARBA00022989"/>
    </source>
</evidence>
<keyword evidence="3 5" id="KW-1133">Transmembrane helix</keyword>
<dbReference type="GO" id="GO:0016020">
    <property type="term" value="C:membrane"/>
    <property type="evidence" value="ECO:0007669"/>
    <property type="project" value="UniProtKB-SubCell"/>
</dbReference>
<dbReference type="Gene3D" id="1.20.1540.10">
    <property type="entry name" value="Rhomboid-like"/>
    <property type="match status" value="1"/>
</dbReference>
<feature type="domain" description="Peptidase S54 rhomboid" evidence="6">
    <location>
        <begin position="54"/>
        <end position="182"/>
    </location>
</feature>
<evidence type="ECO:0000256" key="2">
    <source>
        <dbReference type="ARBA" id="ARBA00022692"/>
    </source>
</evidence>
<gene>
    <name evidence="7" type="ORF">HMPREF9153_2194</name>
</gene>